<dbReference type="Proteomes" id="UP000016887">
    <property type="component" value="Chromosome"/>
</dbReference>
<comment type="catalytic activity">
    <reaction evidence="2">
        <text>a 3'-end 2',3'-cyclophospho-ribonucleotide-RNA + H2O = a 3'-end 2'-phospho-ribonucleotide-RNA + H(+)</text>
        <dbReference type="Rhea" id="RHEA:11828"/>
        <dbReference type="Rhea" id="RHEA-COMP:10464"/>
        <dbReference type="Rhea" id="RHEA-COMP:17353"/>
        <dbReference type="ChEBI" id="CHEBI:15377"/>
        <dbReference type="ChEBI" id="CHEBI:15378"/>
        <dbReference type="ChEBI" id="CHEBI:83064"/>
        <dbReference type="ChEBI" id="CHEBI:173113"/>
        <dbReference type="EC" id="3.1.4.58"/>
    </reaction>
</comment>
<dbReference type="EMBL" id="AP012489">
    <property type="protein sequence ID" value="BAN90592.1"/>
    <property type="molecule type" value="Genomic_DNA"/>
</dbReference>
<dbReference type="InterPro" id="IPR004175">
    <property type="entry name" value="RNA_CPDase"/>
</dbReference>
<evidence type="ECO:0000256" key="1">
    <source>
        <dbReference type="ARBA" id="ARBA00022801"/>
    </source>
</evidence>
<dbReference type="KEGG" id="acj:ACAM_1123"/>
<evidence type="ECO:0000313" key="4">
    <source>
        <dbReference type="EMBL" id="BAN90592.1"/>
    </source>
</evidence>
<accession>U3TAN5</accession>
<keyword evidence="1 2" id="KW-0378">Hydrolase</keyword>
<dbReference type="Pfam" id="PF02834">
    <property type="entry name" value="LigT_PEase"/>
    <property type="match status" value="2"/>
</dbReference>
<dbReference type="InterPro" id="IPR014051">
    <property type="entry name" value="Phosphoesterase_HXTX"/>
</dbReference>
<comment type="similarity">
    <text evidence="2">Belongs to the 2H phosphoesterase superfamily. ThpR family.</text>
</comment>
<feature type="short sequence motif" description="HXTX 2" evidence="2">
    <location>
        <begin position="139"/>
        <end position="142"/>
    </location>
</feature>
<dbReference type="PATRIC" id="fig|1198449.6.peg.1134"/>
<gene>
    <name evidence="4" type="primary">ligT</name>
    <name evidence="4" type="ORF">ACAM_1123</name>
</gene>
<organism evidence="4 5">
    <name type="scientific">Aeropyrum camini SY1 = JCM 12091</name>
    <dbReference type="NCBI Taxonomy" id="1198449"/>
    <lineage>
        <taxon>Archaea</taxon>
        <taxon>Thermoproteota</taxon>
        <taxon>Thermoprotei</taxon>
        <taxon>Desulfurococcales</taxon>
        <taxon>Desulfurococcaceae</taxon>
        <taxon>Aeropyrum</taxon>
    </lineage>
</organism>
<evidence type="ECO:0000256" key="2">
    <source>
        <dbReference type="HAMAP-Rule" id="MF_01940"/>
    </source>
</evidence>
<keyword evidence="5" id="KW-1185">Reference proteome</keyword>
<dbReference type="NCBIfam" id="TIGR02258">
    <property type="entry name" value="2_5_ligase"/>
    <property type="match status" value="1"/>
</dbReference>
<evidence type="ECO:0000259" key="3">
    <source>
        <dbReference type="Pfam" id="PF02834"/>
    </source>
</evidence>
<proteinExistence type="inferred from homology"/>
<feature type="active site" description="Proton acceptor" evidence="2">
    <location>
        <position position="139"/>
    </location>
</feature>
<dbReference type="GO" id="GO:0004113">
    <property type="term" value="F:2',3'-cyclic-nucleotide 3'-phosphodiesterase activity"/>
    <property type="evidence" value="ECO:0007669"/>
    <property type="project" value="InterPro"/>
</dbReference>
<sequence length="201" mass="22617">MDPPGVYHWDTALVRVFIAVDIEDPVVVGRLARLRDSIAHTGVPMKTVEDENFHITLRFIGEVSEPVASEIGERLASIRFGRFRIELRGLGAFPRPERPRVVWVGVSAGAEDLRRIRDEVERILSSMGFSPERQEFHPHVTLARIKGARNLPALVKLLREMGDVEVGSVEVSSIRLKQSILTRQGPIYKTLYEVKATQDQG</sequence>
<dbReference type="AlphaFoldDB" id="U3TAN5"/>
<evidence type="ECO:0000313" key="5">
    <source>
        <dbReference type="Proteomes" id="UP000016887"/>
    </source>
</evidence>
<dbReference type="InterPro" id="IPR009097">
    <property type="entry name" value="Cyclic_Pdiesterase"/>
</dbReference>
<dbReference type="STRING" id="1198449.ACAM_1123"/>
<dbReference type="GO" id="GO:0016874">
    <property type="term" value="F:ligase activity"/>
    <property type="evidence" value="ECO:0007669"/>
    <property type="project" value="UniProtKB-KW"/>
</dbReference>
<dbReference type="Gene3D" id="3.90.1140.10">
    <property type="entry name" value="Cyclic phosphodiesterase"/>
    <property type="match status" value="1"/>
</dbReference>
<feature type="short sequence motif" description="HXTX 1" evidence="2">
    <location>
        <begin position="54"/>
        <end position="57"/>
    </location>
</feature>
<dbReference type="HAMAP" id="MF_01940">
    <property type="entry name" value="RNA_CPDase"/>
    <property type="match status" value="1"/>
</dbReference>
<name>U3TAN5_9CREN</name>
<feature type="domain" description="Phosphoesterase HXTX" evidence="3">
    <location>
        <begin position="106"/>
        <end position="188"/>
    </location>
</feature>
<dbReference type="eggNOG" id="arCOG01736">
    <property type="taxonomic scope" value="Archaea"/>
</dbReference>
<feature type="active site" description="Proton donor" evidence="2">
    <location>
        <position position="54"/>
    </location>
</feature>
<dbReference type="PANTHER" id="PTHR35561:SF1">
    <property type="entry name" value="RNA 2',3'-CYCLIC PHOSPHODIESTERASE"/>
    <property type="match status" value="1"/>
</dbReference>
<protein>
    <recommendedName>
        <fullName evidence="2">RNA 2',3'-cyclic phosphodiesterase</fullName>
        <shortName evidence="2">RNA 2',3'-CPDase</shortName>
        <ecNumber evidence="2">3.1.4.58</ecNumber>
    </recommendedName>
</protein>
<dbReference type="SUPFAM" id="SSF55144">
    <property type="entry name" value="LigT-like"/>
    <property type="match status" value="1"/>
</dbReference>
<keyword evidence="4" id="KW-0436">Ligase</keyword>
<comment type="function">
    <text evidence="2">Hydrolyzes RNA 2',3'-cyclic phosphodiester to an RNA 2'-phosphomonoester.</text>
</comment>
<dbReference type="PANTHER" id="PTHR35561">
    <property type="entry name" value="RNA 2',3'-CYCLIC PHOSPHODIESTERASE"/>
    <property type="match status" value="1"/>
</dbReference>
<dbReference type="EC" id="3.1.4.58" evidence="2"/>
<feature type="domain" description="Phosphoesterase HXTX" evidence="3">
    <location>
        <begin position="29"/>
        <end position="103"/>
    </location>
</feature>
<dbReference type="GO" id="GO:0008664">
    <property type="term" value="F:RNA 2',3'-cyclic 3'-phosphodiesterase activity"/>
    <property type="evidence" value="ECO:0007669"/>
    <property type="project" value="UniProtKB-EC"/>
</dbReference>
<reference evidence="4 5" key="1">
    <citation type="journal article" date="2013" name="Appl. Environ. Microbiol.">
        <title>Variation of the Virus-Related Elements within Syntenic Genomes of the Hyperthermophilic Archaeon Aeropyrum.</title>
        <authorList>
            <person name="Daifuku T."/>
            <person name="Yoshida T."/>
            <person name="Kitamura T."/>
            <person name="Kawaichi S."/>
            <person name="Inoue T."/>
            <person name="Nomura K."/>
            <person name="Yoshida Y."/>
            <person name="Kuno S."/>
            <person name="Sako Y."/>
        </authorList>
    </citation>
    <scope>NUCLEOTIDE SEQUENCE [LARGE SCALE GENOMIC DNA]</scope>
    <source>
        <strain evidence="4 5">SY1</strain>
    </source>
</reference>